<comment type="caution">
    <text evidence="1">The sequence shown here is derived from an EMBL/GenBank/DDBJ whole genome shotgun (WGS) entry which is preliminary data.</text>
</comment>
<evidence type="ECO:0008006" key="3">
    <source>
        <dbReference type="Google" id="ProtNLM"/>
    </source>
</evidence>
<proteinExistence type="predicted"/>
<name>A0A327NMC6_9BACT</name>
<dbReference type="AlphaFoldDB" id="A0A327NMC6"/>
<sequence>MKAIGAFRFGHIKSVIHERRHKAKYHANPINTLKPKSLISAVILFKIQSLKKISTQLNRLI</sequence>
<gene>
    <name evidence="1" type="ORF">HMF3257_13930</name>
</gene>
<reference evidence="1 2" key="1">
    <citation type="submission" date="2018-06" db="EMBL/GenBank/DDBJ databases">
        <title>Spirosoma sp. HMF3257 Genome sequencing and assembly.</title>
        <authorList>
            <person name="Kang H."/>
            <person name="Cha I."/>
            <person name="Kim H."/>
            <person name="Kang J."/>
            <person name="Joh K."/>
        </authorList>
    </citation>
    <scope>NUCLEOTIDE SEQUENCE [LARGE SCALE GENOMIC DNA]</scope>
    <source>
        <strain evidence="1 2">HMF3257</strain>
    </source>
</reference>
<keyword evidence="2" id="KW-1185">Reference proteome</keyword>
<organism evidence="1 2">
    <name type="scientific">Spirosoma telluris</name>
    <dbReference type="NCBI Taxonomy" id="2183553"/>
    <lineage>
        <taxon>Bacteria</taxon>
        <taxon>Pseudomonadati</taxon>
        <taxon>Bacteroidota</taxon>
        <taxon>Cytophagia</taxon>
        <taxon>Cytophagales</taxon>
        <taxon>Cytophagaceae</taxon>
        <taxon>Spirosoma</taxon>
    </lineage>
</organism>
<evidence type="ECO:0000313" key="1">
    <source>
        <dbReference type="EMBL" id="RAI75044.1"/>
    </source>
</evidence>
<dbReference type="Proteomes" id="UP000249016">
    <property type="component" value="Unassembled WGS sequence"/>
</dbReference>
<dbReference type="EMBL" id="QLII01000001">
    <property type="protein sequence ID" value="RAI75044.1"/>
    <property type="molecule type" value="Genomic_DNA"/>
</dbReference>
<protein>
    <recommendedName>
        <fullName evidence="3">Transposase</fullName>
    </recommendedName>
</protein>
<evidence type="ECO:0000313" key="2">
    <source>
        <dbReference type="Proteomes" id="UP000249016"/>
    </source>
</evidence>
<accession>A0A327NMC6</accession>